<accession>A0ABQ9D433</accession>
<organism evidence="2 3">
    <name type="scientific">Willisornis vidua</name>
    <name type="common">Xingu scale-backed antbird</name>
    <dbReference type="NCBI Taxonomy" id="1566151"/>
    <lineage>
        <taxon>Eukaryota</taxon>
        <taxon>Metazoa</taxon>
        <taxon>Chordata</taxon>
        <taxon>Craniata</taxon>
        <taxon>Vertebrata</taxon>
        <taxon>Euteleostomi</taxon>
        <taxon>Archelosauria</taxon>
        <taxon>Archosauria</taxon>
        <taxon>Dinosauria</taxon>
        <taxon>Saurischia</taxon>
        <taxon>Theropoda</taxon>
        <taxon>Coelurosauria</taxon>
        <taxon>Aves</taxon>
        <taxon>Neognathae</taxon>
        <taxon>Neoaves</taxon>
        <taxon>Telluraves</taxon>
        <taxon>Australaves</taxon>
        <taxon>Passeriformes</taxon>
        <taxon>Thamnophilidae</taxon>
        <taxon>Willisornis</taxon>
    </lineage>
</organism>
<feature type="region of interest" description="Disordered" evidence="1">
    <location>
        <begin position="58"/>
        <end position="103"/>
    </location>
</feature>
<keyword evidence="3" id="KW-1185">Reference proteome</keyword>
<reference evidence="2" key="1">
    <citation type="submission" date="2019-10" db="EMBL/GenBank/DDBJ databases">
        <authorList>
            <person name="Soares A.E.R."/>
            <person name="Aleixo A."/>
            <person name="Schneider P."/>
            <person name="Miyaki C.Y."/>
            <person name="Schneider M.P."/>
            <person name="Mello C."/>
            <person name="Vasconcelos A.T.R."/>
        </authorList>
    </citation>
    <scope>NUCLEOTIDE SEQUENCE</scope>
    <source>
        <tissue evidence="2">Muscle</tissue>
    </source>
</reference>
<protein>
    <submittedName>
        <fullName evidence="2">Rna-directed dna polymerase from mobile element jockey-like</fullName>
    </submittedName>
</protein>
<proteinExistence type="predicted"/>
<sequence>MDYTKLGRSVDLLEGRKALQRDLDSLDQRAKTKRMRFNRATCQVLHLDRNHFRQRYRQSGGRVAGKLPSRKGPVGAGQKLAKHEPAVCPGGQEGQWHHDLYQE</sequence>
<evidence type="ECO:0000313" key="3">
    <source>
        <dbReference type="Proteomes" id="UP001145742"/>
    </source>
</evidence>
<dbReference type="Proteomes" id="UP001145742">
    <property type="component" value="Unassembled WGS sequence"/>
</dbReference>
<evidence type="ECO:0000313" key="2">
    <source>
        <dbReference type="EMBL" id="KAJ7414679.1"/>
    </source>
</evidence>
<name>A0ABQ9D433_9PASS</name>
<gene>
    <name evidence="2" type="ORF">WISP_82341</name>
</gene>
<evidence type="ECO:0000256" key="1">
    <source>
        <dbReference type="SAM" id="MobiDB-lite"/>
    </source>
</evidence>
<comment type="caution">
    <text evidence="2">The sequence shown here is derived from an EMBL/GenBank/DDBJ whole genome shotgun (WGS) entry which is preliminary data.</text>
</comment>
<dbReference type="EMBL" id="WHWB01034039">
    <property type="protein sequence ID" value="KAJ7414679.1"/>
    <property type="molecule type" value="Genomic_DNA"/>
</dbReference>